<name>A0A0P9C6E4_9GAMM</name>
<evidence type="ECO:0000256" key="1">
    <source>
        <dbReference type="SAM" id="MobiDB-lite"/>
    </source>
</evidence>
<protein>
    <submittedName>
        <fullName evidence="2">Uncharacterized protein</fullName>
    </submittedName>
</protein>
<evidence type="ECO:0000313" key="3">
    <source>
        <dbReference type="Proteomes" id="UP000183104"/>
    </source>
</evidence>
<accession>A0A0P9C6E4</accession>
<keyword evidence="3" id="KW-1185">Reference proteome</keyword>
<gene>
    <name evidence="2" type="ORF">SAMN05661077_2618</name>
</gene>
<proteinExistence type="predicted"/>
<dbReference type="EMBL" id="FMUN01000008">
    <property type="protein sequence ID" value="SCY59795.1"/>
    <property type="molecule type" value="Genomic_DNA"/>
</dbReference>
<sequence length="88" mass="9538">MCVCESDLIKMKLHLITRRYYPGIKYNEEALGRVADDLGIRFEREIRDLDTDRQADLAATVLNALPESAAGGSGAAGKKQRSGSTAPA</sequence>
<reference evidence="3" key="1">
    <citation type="submission" date="2016-10" db="EMBL/GenBank/DDBJ databases">
        <authorList>
            <person name="Varghese N."/>
        </authorList>
    </citation>
    <scope>NUCLEOTIDE SEQUENCE [LARGE SCALE GENOMIC DNA]</scope>
    <source>
        <strain evidence="3">HL 19</strain>
    </source>
</reference>
<dbReference type="RefSeq" id="WP_054965767.1">
    <property type="nucleotide sequence ID" value="NZ_FMUN01000008.1"/>
</dbReference>
<evidence type="ECO:0000313" key="2">
    <source>
        <dbReference type="EMBL" id="SCY59795.1"/>
    </source>
</evidence>
<dbReference type="Proteomes" id="UP000183104">
    <property type="component" value="Unassembled WGS sequence"/>
</dbReference>
<organism evidence="2 3">
    <name type="scientific">Thiohalorhabdus denitrificans</name>
    <dbReference type="NCBI Taxonomy" id="381306"/>
    <lineage>
        <taxon>Bacteria</taxon>
        <taxon>Pseudomonadati</taxon>
        <taxon>Pseudomonadota</taxon>
        <taxon>Gammaproteobacteria</taxon>
        <taxon>Thiohalorhabdales</taxon>
        <taxon>Thiohalorhabdaceae</taxon>
        <taxon>Thiohalorhabdus</taxon>
    </lineage>
</organism>
<dbReference type="AlphaFoldDB" id="A0A0P9C6E4"/>
<dbReference type="STRING" id="381306.AN478_06275"/>
<feature type="region of interest" description="Disordered" evidence="1">
    <location>
        <begin position="68"/>
        <end position="88"/>
    </location>
</feature>